<evidence type="ECO:0000256" key="1">
    <source>
        <dbReference type="ARBA" id="ARBA00004651"/>
    </source>
</evidence>
<dbReference type="Gene3D" id="3.30.70.3400">
    <property type="match status" value="1"/>
</dbReference>
<comment type="caution">
    <text evidence="13">The sequence shown here is derived from an EMBL/GenBank/DDBJ whole genome shotgun (WGS) entry which is preliminary data.</text>
</comment>
<dbReference type="Pfam" id="PF21760">
    <property type="entry name" value="SecD_1st"/>
    <property type="match status" value="1"/>
</dbReference>
<dbReference type="InterPro" id="IPR055344">
    <property type="entry name" value="SecD_SecF_C_bact"/>
</dbReference>
<comment type="subunit">
    <text evidence="9">Forms a complex with SecF. Part of the essential Sec protein translocation apparatus which comprises SecA, SecYEG and auxiliary proteins SecDF. Other proteins may also be involved.</text>
</comment>
<dbReference type="InterPro" id="IPR048634">
    <property type="entry name" value="SecD_SecF_C"/>
</dbReference>
<keyword evidence="6 9" id="KW-1133">Transmembrane helix</keyword>
<keyword evidence="2 9" id="KW-0813">Transport</keyword>
<dbReference type="InterPro" id="IPR054384">
    <property type="entry name" value="SecDF_P1_head"/>
</dbReference>
<comment type="function">
    <text evidence="9">Part of the Sec protein translocase complex. Interacts with the SecYEG preprotein conducting channel. SecDF uses the proton motive force (PMF) to complete protein translocation after the ATP-dependent function of SecA.</text>
</comment>
<dbReference type="HAMAP" id="MF_01463_B">
    <property type="entry name" value="SecD_B"/>
    <property type="match status" value="1"/>
</dbReference>
<reference evidence="13 14" key="1">
    <citation type="journal article" date="2016" name="Nat. Commun.">
        <title>Thousands of microbial genomes shed light on interconnected biogeochemical processes in an aquifer system.</title>
        <authorList>
            <person name="Anantharaman K."/>
            <person name="Brown C.T."/>
            <person name="Hug L.A."/>
            <person name="Sharon I."/>
            <person name="Castelle C.J."/>
            <person name="Probst A.J."/>
            <person name="Thomas B.C."/>
            <person name="Singh A."/>
            <person name="Wilkins M.J."/>
            <person name="Karaoz U."/>
            <person name="Brodie E.L."/>
            <person name="Williams K.H."/>
            <person name="Hubbard S.S."/>
            <person name="Banfield J.F."/>
        </authorList>
    </citation>
    <scope>NUCLEOTIDE SEQUENCE [LARGE SCALE GENOMIC DNA]</scope>
</reference>
<evidence type="ECO:0000259" key="12">
    <source>
        <dbReference type="Pfam" id="PF22599"/>
    </source>
</evidence>
<dbReference type="InterPro" id="IPR048631">
    <property type="entry name" value="SecD_1st"/>
</dbReference>
<dbReference type="GO" id="GO:0005886">
    <property type="term" value="C:plasma membrane"/>
    <property type="evidence" value="ECO:0007669"/>
    <property type="project" value="UniProtKB-SubCell"/>
</dbReference>
<dbReference type="InterPro" id="IPR022813">
    <property type="entry name" value="SecD/SecF_arch_bac"/>
</dbReference>
<dbReference type="Gene3D" id="1.20.1640.10">
    <property type="entry name" value="Multidrug efflux transporter AcrB transmembrane domain"/>
    <property type="match status" value="1"/>
</dbReference>
<sequence length="428" mass="47105">MQEKKKTTLLAITIAVSLIAGVFSYQPFWSKISSFRPWTFGLDIAGGSYLIYEVDTSQINGVERESVLNGLRDVIERRVNLFGVSEPRVFITKSGERSRLVIELAGVKDIKQAIQEIGETPFLEFREVIEKPKEKSEEGEMELIGNSASTTIDFLPTALNGRFVKGAQVSLDNISGEGVVNIQFNNEGGKLFAEITERNIGKPLAIFLDNELLQMPTVQTKIEGGNAQITGNFTVKEAKGFVERFNAGALPAPITLVNQQTISPELGKDSLQKALLAGSIGTLLVILFMIGYYRKMGVFASIALLMYIALTLGIFKIIPITLTLSGIAGFILSIGMAVDANILVFERTKEELKKGRERETAIEEGFKRAWTSIRDSNISTIITSLTLYYFTSSFVKGFALALLIGVLISMFSAITITRALLRIFLKKS</sequence>
<gene>
    <name evidence="9" type="primary">secD</name>
    <name evidence="13" type="ORF">A3A21_01530</name>
</gene>
<dbReference type="InterPro" id="IPR005791">
    <property type="entry name" value="SecD"/>
</dbReference>
<keyword evidence="8 9" id="KW-0472">Membrane</keyword>
<evidence type="ECO:0000256" key="6">
    <source>
        <dbReference type="ARBA" id="ARBA00022989"/>
    </source>
</evidence>
<evidence type="ECO:0000256" key="4">
    <source>
        <dbReference type="ARBA" id="ARBA00022692"/>
    </source>
</evidence>
<feature type="transmembrane region" description="Helical" evidence="9">
    <location>
        <begin position="324"/>
        <end position="345"/>
    </location>
</feature>
<evidence type="ECO:0000256" key="8">
    <source>
        <dbReference type="ARBA" id="ARBA00023136"/>
    </source>
</evidence>
<evidence type="ECO:0000256" key="3">
    <source>
        <dbReference type="ARBA" id="ARBA00022475"/>
    </source>
</evidence>
<evidence type="ECO:0000313" key="14">
    <source>
        <dbReference type="Proteomes" id="UP000176996"/>
    </source>
</evidence>
<feature type="domain" description="Protein export membrane protein SecD/SecF C-terminal" evidence="10">
    <location>
        <begin position="255"/>
        <end position="424"/>
    </location>
</feature>
<dbReference type="AlphaFoldDB" id="A0A1F6BT05"/>
<feature type="transmembrane region" description="Helical" evidence="9">
    <location>
        <begin position="376"/>
        <end position="392"/>
    </location>
</feature>
<evidence type="ECO:0000259" key="10">
    <source>
        <dbReference type="Pfam" id="PF02355"/>
    </source>
</evidence>
<evidence type="ECO:0000313" key="13">
    <source>
        <dbReference type="EMBL" id="OGG40075.1"/>
    </source>
</evidence>
<dbReference type="NCBIfam" id="TIGR00916">
    <property type="entry name" value="2A0604s01"/>
    <property type="match status" value="1"/>
</dbReference>
<evidence type="ECO:0000259" key="11">
    <source>
        <dbReference type="Pfam" id="PF21760"/>
    </source>
</evidence>
<dbReference type="PRINTS" id="PR00702">
    <property type="entry name" value="ACRIFLAVINRP"/>
</dbReference>
<evidence type="ECO:0000256" key="5">
    <source>
        <dbReference type="ARBA" id="ARBA00022927"/>
    </source>
</evidence>
<dbReference type="SUPFAM" id="SSF82866">
    <property type="entry name" value="Multidrug efflux transporter AcrB transmembrane domain"/>
    <property type="match status" value="1"/>
</dbReference>
<feature type="transmembrane region" description="Helical" evidence="9">
    <location>
        <begin position="274"/>
        <end position="293"/>
    </location>
</feature>
<dbReference type="EMBL" id="MFKK01000034">
    <property type="protein sequence ID" value="OGG40075.1"/>
    <property type="molecule type" value="Genomic_DNA"/>
</dbReference>
<feature type="transmembrane region" description="Helical" evidence="9">
    <location>
        <begin position="298"/>
        <end position="318"/>
    </location>
</feature>
<comment type="subcellular location">
    <subcellularLocation>
        <location evidence="1 9">Cell membrane</location>
        <topology evidence="1 9">Multi-pass membrane protein</topology>
    </subcellularLocation>
</comment>
<dbReference type="Proteomes" id="UP000176996">
    <property type="component" value="Unassembled WGS sequence"/>
</dbReference>
<evidence type="ECO:0000256" key="7">
    <source>
        <dbReference type="ARBA" id="ARBA00023010"/>
    </source>
</evidence>
<accession>A0A1F6BT05</accession>
<keyword evidence="7 9" id="KW-0811">Translocation</keyword>
<evidence type="ECO:0000256" key="9">
    <source>
        <dbReference type="HAMAP-Rule" id="MF_01463"/>
    </source>
</evidence>
<dbReference type="Pfam" id="PF22599">
    <property type="entry name" value="SecDF_P1_head"/>
    <property type="match status" value="1"/>
</dbReference>
<protein>
    <recommendedName>
        <fullName evidence="9">Protein translocase subunit SecD</fullName>
    </recommendedName>
</protein>
<feature type="domain" description="SecDF P1 head subdomain" evidence="12">
    <location>
        <begin position="157"/>
        <end position="252"/>
    </location>
</feature>
<dbReference type="PANTHER" id="PTHR30081:SF1">
    <property type="entry name" value="PROTEIN TRANSLOCASE SUBUNIT SECD"/>
    <property type="match status" value="1"/>
</dbReference>
<name>A0A1F6BT05_9BACT</name>
<dbReference type="Pfam" id="PF02355">
    <property type="entry name" value="SecD_SecF_C"/>
    <property type="match status" value="1"/>
</dbReference>
<dbReference type="STRING" id="1798471.A3A21_01530"/>
<dbReference type="GO" id="GO:0065002">
    <property type="term" value="P:intracellular protein transmembrane transport"/>
    <property type="evidence" value="ECO:0007669"/>
    <property type="project" value="UniProtKB-UniRule"/>
</dbReference>
<dbReference type="GO" id="GO:0015450">
    <property type="term" value="F:protein-transporting ATPase activity"/>
    <property type="evidence" value="ECO:0007669"/>
    <property type="project" value="InterPro"/>
</dbReference>
<organism evidence="13 14">
    <name type="scientific">Candidatus Jorgensenbacteria bacterium RIFCSPLOWO2_01_FULL_45_25b</name>
    <dbReference type="NCBI Taxonomy" id="1798471"/>
    <lineage>
        <taxon>Bacteria</taxon>
        <taxon>Candidatus Joergenseniibacteriota</taxon>
    </lineage>
</organism>
<dbReference type="Gene3D" id="3.30.1360.200">
    <property type="match status" value="1"/>
</dbReference>
<dbReference type="GO" id="GO:0043952">
    <property type="term" value="P:protein transport by the Sec complex"/>
    <property type="evidence" value="ECO:0007669"/>
    <property type="project" value="UniProtKB-UniRule"/>
</dbReference>
<feature type="transmembrane region" description="Helical" evidence="9">
    <location>
        <begin position="398"/>
        <end position="421"/>
    </location>
</feature>
<comment type="caution">
    <text evidence="9">Lacks conserved residue(s) required for the propagation of feature annotation.</text>
</comment>
<dbReference type="PANTHER" id="PTHR30081">
    <property type="entry name" value="PROTEIN-EXPORT MEMBRANE PROTEIN SEC"/>
    <property type="match status" value="1"/>
</dbReference>
<dbReference type="FunFam" id="1.20.1640.10:FF:000004">
    <property type="entry name" value="Protein translocase subunit SecD"/>
    <property type="match status" value="1"/>
</dbReference>
<dbReference type="NCBIfam" id="TIGR01129">
    <property type="entry name" value="secD"/>
    <property type="match status" value="1"/>
</dbReference>
<dbReference type="InterPro" id="IPR001036">
    <property type="entry name" value="Acrflvin-R"/>
</dbReference>
<dbReference type="GO" id="GO:0006605">
    <property type="term" value="P:protein targeting"/>
    <property type="evidence" value="ECO:0007669"/>
    <property type="project" value="UniProtKB-UniRule"/>
</dbReference>
<evidence type="ECO:0000256" key="2">
    <source>
        <dbReference type="ARBA" id="ARBA00022448"/>
    </source>
</evidence>
<keyword evidence="5 9" id="KW-0653">Protein transport</keyword>
<feature type="domain" description="Protein translocase subunit SecDF P1" evidence="11">
    <location>
        <begin position="72"/>
        <end position="128"/>
    </location>
</feature>
<proteinExistence type="inferred from homology"/>
<keyword evidence="4 9" id="KW-0812">Transmembrane</keyword>
<comment type="similarity">
    <text evidence="9">Belongs to the SecD/SecF family. SecD subfamily.</text>
</comment>
<keyword evidence="3 9" id="KW-1003">Cell membrane</keyword>